<feature type="domain" description="Dynein heavy chain tail" evidence="3">
    <location>
        <begin position="220"/>
        <end position="437"/>
    </location>
</feature>
<dbReference type="PANTHER" id="PTHR46532:SF4">
    <property type="entry name" value="AAA+ ATPASE DOMAIN-CONTAINING PROTEIN"/>
    <property type="match status" value="1"/>
</dbReference>
<dbReference type="Pfam" id="PF08385">
    <property type="entry name" value="DHC_N1"/>
    <property type="match status" value="1"/>
</dbReference>
<dbReference type="RefSeq" id="XP_028146609.1">
    <property type="nucleotide sequence ID" value="XM_028290808.1"/>
</dbReference>
<accession>A0A6P7GBK2</accession>
<evidence type="ECO:0000313" key="4">
    <source>
        <dbReference type="RefSeq" id="XP_028146609.1"/>
    </source>
</evidence>
<feature type="compositionally biased region" description="Polar residues" evidence="2">
    <location>
        <begin position="98"/>
        <end position="111"/>
    </location>
</feature>
<feature type="region of interest" description="Disordered" evidence="2">
    <location>
        <begin position="90"/>
        <end position="111"/>
    </location>
</feature>
<dbReference type="InterPro" id="IPR026983">
    <property type="entry name" value="DHC"/>
</dbReference>
<dbReference type="AlphaFoldDB" id="A0A6P7GBK2"/>
<dbReference type="GO" id="GO:0051959">
    <property type="term" value="F:dynein light intermediate chain binding"/>
    <property type="evidence" value="ECO:0007669"/>
    <property type="project" value="InterPro"/>
</dbReference>
<evidence type="ECO:0000256" key="1">
    <source>
        <dbReference type="ARBA" id="ARBA00008887"/>
    </source>
</evidence>
<dbReference type="PANTHER" id="PTHR46532">
    <property type="entry name" value="MALE FERTILITY FACTOR KL5"/>
    <property type="match status" value="1"/>
</dbReference>
<dbReference type="InterPro" id="IPR013594">
    <property type="entry name" value="Dynein_heavy_tail"/>
</dbReference>
<evidence type="ECO:0000259" key="3">
    <source>
        <dbReference type="Pfam" id="PF08385"/>
    </source>
</evidence>
<protein>
    <submittedName>
        <fullName evidence="4">Uncharacterized protein LOC114340079</fullName>
    </submittedName>
</protein>
<dbReference type="GO" id="GO:0045505">
    <property type="term" value="F:dynein intermediate chain binding"/>
    <property type="evidence" value="ECO:0007669"/>
    <property type="project" value="InterPro"/>
</dbReference>
<dbReference type="GO" id="GO:0007018">
    <property type="term" value="P:microtubule-based movement"/>
    <property type="evidence" value="ECO:0007669"/>
    <property type="project" value="InterPro"/>
</dbReference>
<sequence length="460" mass="53434">MDTLLSVIIKTSSHRQRRREECERKARRGEMDPRLEFTFQLLMDATALPRNEIMDHVFEGDMLDEINQLFLPHMKTKLLWFYQDMEEANPEPVVDPNKPSTSRQLQPTSSRQNLIQQHTYKKKLFLTDGIGVPLTGTLIYIYRTNSSKQLPEEGFQKDLFCGIIDSKNVGLVTSIQRIIEFVFMEALAHPSLDCEDDAASCPMVKNNLLPNLRSFCSVLKGPQDELEYWKKRGAQFSQIVNQVSSMEVQMTILCLKLAHAKIIKDWRDTDKKITFCYNEAKDNAKFIQALETKCHSLYLDDPVKMRSSIMGLLQTVRLIHSVSQFYNTSERTSALMVKITNQMIETCKDYITCRGQESIWSQERPHMKEKLTHCIILNRVYRKTYNIVKAQPFLPGQHQFNFSENYVFGKFDAFCRRLMKIIAMFDLIDDYSGLFQRRMEGLLLGDGQRKNSVGKNGREV</sequence>
<gene>
    <name evidence="4" type="primary">LOC114340079</name>
</gene>
<proteinExistence type="inferred from homology"/>
<reference evidence="4" key="1">
    <citation type="submission" date="2025-08" db="UniProtKB">
        <authorList>
            <consortium name="RefSeq"/>
        </authorList>
    </citation>
    <scope>IDENTIFICATION</scope>
    <source>
        <tissue evidence="4">Whole insect</tissue>
    </source>
</reference>
<evidence type="ECO:0000256" key="2">
    <source>
        <dbReference type="SAM" id="MobiDB-lite"/>
    </source>
</evidence>
<name>A0A6P7GBK2_DIAVI</name>
<comment type="similarity">
    <text evidence="1">Belongs to the dynein heavy chain family.</text>
</comment>
<organism evidence="4">
    <name type="scientific">Diabrotica virgifera virgifera</name>
    <name type="common">western corn rootworm</name>
    <dbReference type="NCBI Taxonomy" id="50390"/>
    <lineage>
        <taxon>Eukaryota</taxon>
        <taxon>Metazoa</taxon>
        <taxon>Ecdysozoa</taxon>
        <taxon>Arthropoda</taxon>
        <taxon>Hexapoda</taxon>
        <taxon>Insecta</taxon>
        <taxon>Pterygota</taxon>
        <taxon>Neoptera</taxon>
        <taxon>Endopterygota</taxon>
        <taxon>Coleoptera</taxon>
        <taxon>Polyphaga</taxon>
        <taxon>Cucujiformia</taxon>
        <taxon>Chrysomeloidea</taxon>
        <taxon>Chrysomelidae</taxon>
        <taxon>Galerucinae</taxon>
        <taxon>Diabroticina</taxon>
        <taxon>Diabroticites</taxon>
        <taxon>Diabrotica</taxon>
    </lineage>
</organism>
<dbReference type="InParanoid" id="A0A6P7GBK2"/>
<dbReference type="GO" id="GO:0005858">
    <property type="term" value="C:axonemal dynein complex"/>
    <property type="evidence" value="ECO:0007669"/>
    <property type="project" value="TreeGrafter"/>
</dbReference>